<dbReference type="Pfam" id="PF01145">
    <property type="entry name" value="Band_7"/>
    <property type="match status" value="1"/>
</dbReference>
<accession>A0A1G2QHN5</accession>
<dbReference type="InterPro" id="IPR036013">
    <property type="entry name" value="Band_7/SPFH_dom_sf"/>
</dbReference>
<evidence type="ECO:0000259" key="2">
    <source>
        <dbReference type="Pfam" id="PF01145"/>
    </source>
</evidence>
<proteinExistence type="predicted"/>
<comment type="caution">
    <text evidence="3">The sequence shown here is derived from an EMBL/GenBank/DDBJ whole genome shotgun (WGS) entry which is preliminary data.</text>
</comment>
<evidence type="ECO:0000256" key="1">
    <source>
        <dbReference type="SAM" id="Phobius"/>
    </source>
</evidence>
<protein>
    <recommendedName>
        <fullName evidence="2">Band 7 domain-containing protein</fullName>
    </recommendedName>
</protein>
<dbReference type="AlphaFoldDB" id="A0A1G2QHN5"/>
<dbReference type="Proteomes" id="UP000177090">
    <property type="component" value="Unassembled WGS sequence"/>
</dbReference>
<dbReference type="STRING" id="1802440.A2569_01175"/>
<reference evidence="3 4" key="1">
    <citation type="journal article" date="2016" name="Nat. Commun.">
        <title>Thousands of microbial genomes shed light on interconnected biogeochemical processes in an aquifer system.</title>
        <authorList>
            <person name="Anantharaman K."/>
            <person name="Brown C.T."/>
            <person name="Hug L.A."/>
            <person name="Sharon I."/>
            <person name="Castelle C.J."/>
            <person name="Probst A.J."/>
            <person name="Thomas B.C."/>
            <person name="Singh A."/>
            <person name="Wilkins M.J."/>
            <person name="Karaoz U."/>
            <person name="Brodie E.L."/>
            <person name="Williams K.H."/>
            <person name="Hubbard S.S."/>
            <person name="Banfield J.F."/>
        </authorList>
    </citation>
    <scope>NUCLEOTIDE SEQUENCE [LARGE SCALE GENOMIC DNA]</scope>
</reference>
<feature type="domain" description="Band 7" evidence="2">
    <location>
        <begin position="47"/>
        <end position="227"/>
    </location>
</feature>
<dbReference type="Gene3D" id="3.30.479.30">
    <property type="entry name" value="Band 7 domain"/>
    <property type="match status" value="1"/>
</dbReference>
<evidence type="ECO:0000313" key="4">
    <source>
        <dbReference type="Proteomes" id="UP000177090"/>
    </source>
</evidence>
<keyword evidence="1" id="KW-0812">Transmembrane</keyword>
<evidence type="ECO:0000313" key="3">
    <source>
        <dbReference type="EMBL" id="OHA59883.1"/>
    </source>
</evidence>
<dbReference type="EMBL" id="MHTL01000020">
    <property type="protein sequence ID" value="OHA59883.1"/>
    <property type="molecule type" value="Genomic_DNA"/>
</dbReference>
<keyword evidence="1" id="KW-1133">Transmembrane helix</keyword>
<gene>
    <name evidence="3" type="ORF">A2569_01175</name>
</gene>
<dbReference type="SUPFAM" id="SSF117892">
    <property type="entry name" value="Band 7/SPFH domain"/>
    <property type="match status" value="1"/>
</dbReference>
<sequence>MKKVLSIVAGALVLVGFIGWFIGWFIGASNPESPAGYVGYLTQGAVFGKTKFYGLQTGPSSPGRTWLLSTTNVSITPYTYTEDFTGENSVLSKDNLKIGFRVHVVWKVQPDRVKEFVEKYSTLVYDDKDPNKVVEVAYANFLKEPIRTYARDEIQRLDGLDIKDKITPVGEAVFARVKTLTQNTPFEVASVVVGNIQYPGEVADAVAKKMAMTQVLEQKATELKIEAQTKAMRIVQAEGIAKAMEIIQAGLTSQYLQHEAIEAQKAMVGSPNHTTIYIPIGPMGVPLVGTFNTAPGKMDDIKK</sequence>
<name>A0A1G2QHN5_9BACT</name>
<organism evidence="3 4">
    <name type="scientific">Candidatus Vogelbacteria bacterium RIFOXYD1_FULL_51_18</name>
    <dbReference type="NCBI Taxonomy" id="1802440"/>
    <lineage>
        <taxon>Bacteria</taxon>
        <taxon>Candidatus Vogeliibacteriota</taxon>
    </lineage>
</organism>
<feature type="transmembrane region" description="Helical" evidence="1">
    <location>
        <begin position="7"/>
        <end position="26"/>
    </location>
</feature>
<keyword evidence="1" id="KW-0472">Membrane</keyword>
<dbReference type="InterPro" id="IPR001107">
    <property type="entry name" value="Band_7"/>
</dbReference>